<feature type="domain" description="Poly-beta-hydroxybutyrate polymerase N-terminal" evidence="4">
    <location>
        <begin position="167"/>
        <end position="335"/>
    </location>
</feature>
<feature type="domain" description="Poly-beta-hydroxybutyrate polymerase N-terminal" evidence="5">
    <location>
        <begin position="89"/>
        <end position="129"/>
    </location>
</feature>
<evidence type="ECO:0000256" key="3">
    <source>
        <dbReference type="SAM" id="MobiDB-lite"/>
    </source>
</evidence>
<evidence type="ECO:0000256" key="1">
    <source>
        <dbReference type="ARBA" id="ARBA00022679"/>
    </source>
</evidence>
<keyword evidence="7" id="KW-1185">Reference proteome</keyword>
<evidence type="ECO:0000313" key="7">
    <source>
        <dbReference type="Proteomes" id="UP000541347"/>
    </source>
</evidence>
<dbReference type="PANTHER" id="PTHR36837">
    <property type="entry name" value="POLY(3-HYDROXYALKANOATE) POLYMERASE SUBUNIT PHAC"/>
    <property type="match status" value="1"/>
</dbReference>
<keyword evidence="1" id="KW-0808">Transferase</keyword>
<protein>
    <submittedName>
        <fullName evidence="6">Alpha/beta fold hydrolase</fullName>
    </submittedName>
</protein>
<proteinExistence type="predicted"/>
<accession>A0ABW9ZSM6</accession>
<dbReference type="PANTHER" id="PTHR36837:SF5">
    <property type="entry name" value="POLY-3-HYDROXYBUTYRATE SYNTHASE"/>
    <property type="match status" value="1"/>
</dbReference>
<gene>
    <name evidence="6" type="ORF">GWI71_20270</name>
</gene>
<keyword evidence="2" id="KW-0012">Acyltransferase</keyword>
<reference evidence="6 7" key="1">
    <citation type="submission" date="2020-01" db="EMBL/GenBank/DDBJ databases">
        <authorList>
            <person name="Peng S.Y."/>
            <person name="Li J."/>
            <person name="Wang M."/>
            <person name="Wang L."/>
            <person name="Wang C.Q."/>
            <person name="Wang J.R."/>
        </authorList>
    </citation>
    <scope>NUCLEOTIDE SEQUENCE [LARGE SCALE GENOMIC DNA]</scope>
    <source>
        <strain evidence="6 7">XCT-34</strain>
    </source>
</reference>
<dbReference type="SUPFAM" id="SSF53474">
    <property type="entry name" value="alpha/beta-Hydrolases"/>
    <property type="match status" value="1"/>
</dbReference>
<evidence type="ECO:0000259" key="5">
    <source>
        <dbReference type="Pfam" id="PF12551"/>
    </source>
</evidence>
<feature type="compositionally biased region" description="Low complexity" evidence="3">
    <location>
        <begin position="15"/>
        <end position="34"/>
    </location>
</feature>
<feature type="region of interest" description="Disordered" evidence="3">
    <location>
        <begin position="1"/>
        <end position="53"/>
    </location>
</feature>
<dbReference type="GO" id="GO:0016787">
    <property type="term" value="F:hydrolase activity"/>
    <property type="evidence" value="ECO:0007669"/>
    <property type="project" value="UniProtKB-KW"/>
</dbReference>
<name>A0ABW9ZSM6_9HYPH</name>
<dbReference type="Pfam" id="PF07167">
    <property type="entry name" value="PhaC_N"/>
    <property type="match status" value="1"/>
</dbReference>
<dbReference type="InterPro" id="IPR051321">
    <property type="entry name" value="PHA/PHB_synthase"/>
</dbReference>
<dbReference type="Pfam" id="PF12551">
    <property type="entry name" value="PHBC_N"/>
    <property type="match status" value="1"/>
</dbReference>
<evidence type="ECO:0000259" key="4">
    <source>
        <dbReference type="Pfam" id="PF07167"/>
    </source>
</evidence>
<dbReference type="Gene3D" id="3.40.50.1820">
    <property type="entry name" value="alpha/beta hydrolase"/>
    <property type="match status" value="1"/>
</dbReference>
<evidence type="ECO:0000256" key="2">
    <source>
        <dbReference type="ARBA" id="ARBA00023315"/>
    </source>
</evidence>
<keyword evidence="6" id="KW-0378">Hydrolase</keyword>
<evidence type="ECO:0000313" key="6">
    <source>
        <dbReference type="EMBL" id="NBN66032.1"/>
    </source>
</evidence>
<dbReference type="InterPro" id="IPR010941">
    <property type="entry name" value="PhaC_N"/>
</dbReference>
<dbReference type="InterPro" id="IPR029058">
    <property type="entry name" value="AB_hydrolase_fold"/>
</dbReference>
<dbReference type="EMBL" id="JAABLP010000007">
    <property type="protein sequence ID" value="NBN66032.1"/>
    <property type="molecule type" value="Genomic_DNA"/>
</dbReference>
<dbReference type="Proteomes" id="UP000541347">
    <property type="component" value="Unassembled WGS sequence"/>
</dbReference>
<sequence>MSQQTGLPPVPAAPSPLSSTPHLSGPHASGAGPAAPGPDPDGRPVSRRPAGLAPGTSWLSGISGFSGLSGLSALPGLPGGEGPLENGTAELLDRATRACLARVTGGVSPGALAEAYADWLMHLAVLPGKHALLAEQAVRTMQRLLRFAAECAANGGTAAACIEPLPQDRRFRGADWATWPFNLYAQSFLLTQQWWSNAMTGVRGVSPHHERIVDFVTRQMLDLVAPSNFPATNPDVLRRTLDEGGMNLVRGARHALEDLERLGTRRPPAGSEAFRPGETLAITPGKVVYRNHLIELIQYAPATPAVKAEPVLVVPAWIMKYYILDLSPENSLVRHLVSQGFTVFMISWRNPGPEDRDLGMDDYRRLGVEAAVAAVRTITGAPRLHAAGYCLGGTLLSITAAGLFHRGDESIASLSLFAAQTDFTEAGELTLFIDESEVSFLEDLMWEQGYLDTAQMSGAFQLLRSRDLIWSRLVHEYLMGERAPIFDLLAWNADGTRMPFRMHSEYLRQLFLHNDFAEGRYRVEGQAVSVEDIRAPIFAVGTDQDHVAPWRSVFKIRHLADSEVTFVLTVGGHNAGIVSEPGHRNRSYRILTTPQHALHLDPDGWLAASEQREGSWWEAWADWLAARAGAEVAPPPMGRPEAGLVPLGPAPGTYVLMP</sequence>
<dbReference type="InterPro" id="IPR022211">
    <property type="entry name" value="PHBC_N"/>
</dbReference>
<organism evidence="6 7">
    <name type="scientific">Pannonibacter tanglangensis</name>
    <dbReference type="NCBI Taxonomy" id="2750084"/>
    <lineage>
        <taxon>Bacteria</taxon>
        <taxon>Pseudomonadati</taxon>
        <taxon>Pseudomonadota</taxon>
        <taxon>Alphaproteobacteria</taxon>
        <taxon>Hyphomicrobiales</taxon>
        <taxon>Stappiaceae</taxon>
        <taxon>Pannonibacter</taxon>
    </lineage>
</organism>
<comment type="caution">
    <text evidence="6">The sequence shown here is derived from an EMBL/GenBank/DDBJ whole genome shotgun (WGS) entry which is preliminary data.</text>
</comment>